<dbReference type="Gene3D" id="1.10.260.40">
    <property type="entry name" value="lambda repressor-like DNA-binding domains"/>
    <property type="match status" value="1"/>
</dbReference>
<dbReference type="PROSITE" id="PS50943">
    <property type="entry name" value="HTH_CROC1"/>
    <property type="match status" value="1"/>
</dbReference>
<protein>
    <submittedName>
        <fullName evidence="5">Helix-turn-helix domain-containing protein</fullName>
    </submittedName>
</protein>
<name>A0ABS9KRG2_9BACT</name>
<dbReference type="SUPFAM" id="SSF47413">
    <property type="entry name" value="lambda repressor-like DNA-binding domains"/>
    <property type="match status" value="1"/>
</dbReference>
<keyword evidence="3" id="KW-0472">Membrane</keyword>
<feature type="coiled-coil region" evidence="2">
    <location>
        <begin position="122"/>
        <end position="149"/>
    </location>
</feature>
<evidence type="ECO:0000256" key="3">
    <source>
        <dbReference type="SAM" id="Phobius"/>
    </source>
</evidence>
<evidence type="ECO:0000256" key="1">
    <source>
        <dbReference type="ARBA" id="ARBA00023125"/>
    </source>
</evidence>
<evidence type="ECO:0000259" key="4">
    <source>
        <dbReference type="PROSITE" id="PS50943"/>
    </source>
</evidence>
<evidence type="ECO:0000313" key="6">
    <source>
        <dbReference type="Proteomes" id="UP001165367"/>
    </source>
</evidence>
<dbReference type="PANTHER" id="PTHR46558">
    <property type="entry name" value="TRACRIPTIONAL REGULATORY PROTEIN-RELATED-RELATED"/>
    <property type="match status" value="1"/>
</dbReference>
<dbReference type="EMBL" id="JAKLTR010000006">
    <property type="protein sequence ID" value="MCG2614864.1"/>
    <property type="molecule type" value="Genomic_DNA"/>
</dbReference>
<dbReference type="InterPro" id="IPR010982">
    <property type="entry name" value="Lambda_DNA-bd_dom_sf"/>
</dbReference>
<comment type="caution">
    <text evidence="5">The sequence shown here is derived from an EMBL/GenBank/DDBJ whole genome shotgun (WGS) entry which is preliminary data.</text>
</comment>
<dbReference type="InterPro" id="IPR001387">
    <property type="entry name" value="Cro/C1-type_HTH"/>
</dbReference>
<reference evidence="5" key="1">
    <citation type="submission" date="2022-01" db="EMBL/GenBank/DDBJ databases">
        <authorList>
            <person name="Jo J.-H."/>
            <person name="Im W.-T."/>
        </authorList>
    </citation>
    <scope>NUCLEOTIDE SEQUENCE</scope>
    <source>
        <strain evidence="5">NA20</strain>
    </source>
</reference>
<keyword evidence="6" id="KW-1185">Reference proteome</keyword>
<accession>A0ABS9KRG2</accession>
<gene>
    <name evidence="5" type="ORF">LZZ85_11250</name>
</gene>
<dbReference type="Pfam" id="PF01381">
    <property type="entry name" value="HTH_3"/>
    <property type="match status" value="1"/>
</dbReference>
<sequence length="155" mass="17535">MQIFSAFAEFVGILFVACLQGIKLITTFVPNLLIQFLISMYLNANIKFLRQYSQLTQAAFGELFGKSRTNIDGWERGKAKPDEAFQLALAKHFNISMETLLQKNLNANPGLLKGDQKENDTIKAKDELIKILREQVKKLEAQNDALLSKLLSDEK</sequence>
<dbReference type="PANTHER" id="PTHR46558:SF11">
    <property type="entry name" value="HTH-TYPE TRANSCRIPTIONAL REGULATOR XRE"/>
    <property type="match status" value="1"/>
</dbReference>
<feature type="transmembrane region" description="Helical" evidence="3">
    <location>
        <begin position="7"/>
        <end position="26"/>
    </location>
</feature>
<evidence type="ECO:0000313" key="5">
    <source>
        <dbReference type="EMBL" id="MCG2614864.1"/>
    </source>
</evidence>
<dbReference type="CDD" id="cd00093">
    <property type="entry name" value="HTH_XRE"/>
    <property type="match status" value="1"/>
</dbReference>
<proteinExistence type="predicted"/>
<keyword evidence="1" id="KW-0238">DNA-binding</keyword>
<dbReference type="Proteomes" id="UP001165367">
    <property type="component" value="Unassembled WGS sequence"/>
</dbReference>
<organism evidence="5 6">
    <name type="scientific">Terrimonas ginsenosidimutans</name>
    <dbReference type="NCBI Taxonomy" id="2908004"/>
    <lineage>
        <taxon>Bacteria</taxon>
        <taxon>Pseudomonadati</taxon>
        <taxon>Bacteroidota</taxon>
        <taxon>Chitinophagia</taxon>
        <taxon>Chitinophagales</taxon>
        <taxon>Chitinophagaceae</taxon>
        <taxon>Terrimonas</taxon>
    </lineage>
</organism>
<keyword evidence="2" id="KW-0175">Coiled coil</keyword>
<dbReference type="SMART" id="SM00530">
    <property type="entry name" value="HTH_XRE"/>
    <property type="match status" value="1"/>
</dbReference>
<evidence type="ECO:0000256" key="2">
    <source>
        <dbReference type="SAM" id="Coils"/>
    </source>
</evidence>
<dbReference type="RefSeq" id="WP_237871675.1">
    <property type="nucleotide sequence ID" value="NZ_JAKLTR010000006.1"/>
</dbReference>
<keyword evidence="3" id="KW-1133">Transmembrane helix</keyword>
<feature type="domain" description="HTH cro/C1-type" evidence="4">
    <location>
        <begin position="46"/>
        <end position="100"/>
    </location>
</feature>
<keyword evidence="3" id="KW-0812">Transmembrane</keyword>